<gene>
    <name evidence="2" type="ORF">ACFQ00_07720</name>
</gene>
<organism evidence="2 3">
    <name type="scientific">Sphingosinicella xenopeptidilytica</name>
    <dbReference type="NCBI Taxonomy" id="364098"/>
    <lineage>
        <taxon>Bacteria</taxon>
        <taxon>Pseudomonadati</taxon>
        <taxon>Pseudomonadota</taxon>
        <taxon>Alphaproteobacteria</taxon>
        <taxon>Sphingomonadales</taxon>
        <taxon>Sphingosinicellaceae</taxon>
        <taxon>Sphingosinicella</taxon>
    </lineage>
</organism>
<proteinExistence type="predicted"/>
<dbReference type="Proteomes" id="UP001597124">
    <property type="component" value="Unassembled WGS sequence"/>
</dbReference>
<dbReference type="InterPro" id="IPR038765">
    <property type="entry name" value="Papain-like_cys_pep_sf"/>
</dbReference>
<evidence type="ECO:0000313" key="3">
    <source>
        <dbReference type="Proteomes" id="UP001597124"/>
    </source>
</evidence>
<protein>
    <submittedName>
        <fullName evidence="2">DUF6950 family protein</fullName>
    </submittedName>
</protein>
<dbReference type="Pfam" id="PF22262">
    <property type="entry name" value="DUF6950"/>
    <property type="match status" value="1"/>
</dbReference>
<comment type="caution">
    <text evidence="2">The sequence shown here is derived from an EMBL/GenBank/DDBJ whole genome shotgun (WGS) entry which is preliminary data.</text>
</comment>
<reference evidence="3" key="1">
    <citation type="journal article" date="2019" name="Int. J. Syst. Evol. Microbiol.">
        <title>The Global Catalogue of Microorganisms (GCM) 10K type strain sequencing project: providing services to taxonomists for standard genome sequencing and annotation.</title>
        <authorList>
            <consortium name="The Broad Institute Genomics Platform"/>
            <consortium name="The Broad Institute Genome Sequencing Center for Infectious Disease"/>
            <person name="Wu L."/>
            <person name="Ma J."/>
        </authorList>
    </citation>
    <scope>NUCLEOTIDE SEQUENCE [LARGE SCALE GENOMIC DNA]</scope>
    <source>
        <strain evidence="3">CCUG 52537</strain>
    </source>
</reference>
<dbReference type="Gene3D" id="3.90.1720.10">
    <property type="entry name" value="endopeptidase domain like (from Nostoc punctiforme)"/>
    <property type="match status" value="1"/>
</dbReference>
<name>A0ABW3C3H2_SPHXN</name>
<accession>A0ABW3C3H2</accession>
<dbReference type="RefSeq" id="WP_381488573.1">
    <property type="nucleotide sequence ID" value="NZ_JBHTIK010000004.1"/>
</dbReference>
<dbReference type="InterPro" id="IPR053802">
    <property type="entry name" value="DUF6950"/>
</dbReference>
<feature type="domain" description="DUF6950" evidence="1">
    <location>
        <begin position="12"/>
        <end position="138"/>
    </location>
</feature>
<evidence type="ECO:0000313" key="2">
    <source>
        <dbReference type="EMBL" id="MFD0848206.1"/>
    </source>
</evidence>
<dbReference type="SUPFAM" id="SSF54001">
    <property type="entry name" value="Cysteine proteinases"/>
    <property type="match status" value="1"/>
</dbReference>
<evidence type="ECO:0000259" key="1">
    <source>
        <dbReference type="Pfam" id="PF22262"/>
    </source>
</evidence>
<dbReference type="EMBL" id="JBHTIK010000004">
    <property type="protein sequence ID" value="MFD0848206.1"/>
    <property type="molecule type" value="Genomic_DNA"/>
</dbReference>
<sequence length="144" mass="15785">MTPIEKRYQATSLTVQKYRARKFAWGACDCGKIAAFHARKFGWKVPKTGTYKSAIGARKYLKSLGVETLPELLDKIGFARIAPASSMMGDFVSFESDDPIGGVGIVIGGGKIMAFHEDHPGPVMIDADWSKVDRAWSVMVRDDG</sequence>
<keyword evidence="3" id="KW-1185">Reference proteome</keyword>